<reference evidence="1 2" key="1">
    <citation type="journal article" date="2011" name="J. Bacteriol.">
        <title>Complete Genome Sequence of a Nonculturable Methanococcus maripaludis Strain Extracted in a Metagenomic Survey of Petroleum Reservoir Fluids.</title>
        <authorList>
            <person name="Wang X."/>
            <person name="Greenfield P."/>
            <person name="Li D."/>
            <person name="Hendry P."/>
            <person name="Volk H."/>
            <person name="Sutherland T.D."/>
        </authorList>
    </citation>
    <scope>NUCLEOTIDE SEQUENCE [LARGE SCALE GENOMIC DNA]</scope>
    <source>
        <strain evidence="1 2">X1</strain>
    </source>
</reference>
<dbReference type="AlphaFoldDB" id="G0H3K1"/>
<dbReference type="EMBL" id="CP002913">
    <property type="protein sequence ID" value="AEK19391.1"/>
    <property type="molecule type" value="Genomic_DNA"/>
</dbReference>
<proteinExistence type="predicted"/>
<dbReference type="GeneID" id="10981936"/>
<dbReference type="Proteomes" id="UP000008889">
    <property type="component" value="Chromosome"/>
</dbReference>
<gene>
    <name evidence="1" type="ORF">GYY_02540</name>
</gene>
<organism evidence="2">
    <name type="scientific">Methanococcus maripaludis X1</name>
    <dbReference type="NCBI Taxonomy" id="1053692"/>
    <lineage>
        <taxon>Archaea</taxon>
        <taxon>Methanobacteriati</taxon>
        <taxon>Methanobacteriota</taxon>
        <taxon>Methanomada group</taxon>
        <taxon>Methanococci</taxon>
        <taxon>Methanococcales</taxon>
        <taxon>Methanococcaceae</taxon>
        <taxon>Methanococcus</taxon>
    </lineage>
</organism>
<dbReference type="HOGENOM" id="CLU_1485900_0_0_2"/>
<dbReference type="PATRIC" id="fig|1053692.7.peg.501"/>
<dbReference type="RefSeq" id="WP_013998899.1">
    <property type="nucleotide sequence ID" value="NC_015847.1"/>
</dbReference>
<evidence type="ECO:0000313" key="2">
    <source>
        <dbReference type="Proteomes" id="UP000008889"/>
    </source>
</evidence>
<accession>G0H3K1</accession>
<name>G0H3K1_METMI</name>
<evidence type="ECO:0000313" key="1">
    <source>
        <dbReference type="EMBL" id="AEK19391.1"/>
    </source>
</evidence>
<dbReference type="KEGG" id="mmd:GYY_02540"/>
<sequence>MVFPNKKYTPYNSKAAANEATQETGVAAPFILCRDLTAMKCHEAAIILGNYKAQAATNEVDLELLYSLQSIFNELQTILKPYALERMSKKQRETSKCFQPDVAFISLLNSERQPIPTQKIVEYYEELDSISKLVGFNKYDNIETRKPKTVEGFLKEVFQRKWPEQFKEFFGINEKNKEKIS</sequence>
<protein>
    <submittedName>
        <fullName evidence="1">Uncharacterized protein</fullName>
    </submittedName>
</protein>